<keyword evidence="1" id="KW-1185">Reference proteome</keyword>
<evidence type="ECO:0000313" key="1">
    <source>
        <dbReference type="Proteomes" id="UP001652642"/>
    </source>
</evidence>
<dbReference type="Proteomes" id="UP001652642">
    <property type="component" value="Chromosome 3"/>
</dbReference>
<evidence type="ECO:0000313" key="2">
    <source>
        <dbReference type="RefSeq" id="XP_072849359.1"/>
    </source>
</evidence>
<name>A0ABM5FVD7_9SAUR</name>
<protein>
    <submittedName>
        <fullName evidence="2">Uncharacterized protein</fullName>
    </submittedName>
</protein>
<reference evidence="2" key="1">
    <citation type="submission" date="2025-08" db="UniProtKB">
        <authorList>
            <consortium name="RefSeq"/>
        </authorList>
    </citation>
    <scope>IDENTIFICATION</scope>
</reference>
<dbReference type="RefSeq" id="XP_072849359.1">
    <property type="nucleotide sequence ID" value="XM_072993258.1"/>
</dbReference>
<proteinExistence type="predicted"/>
<dbReference type="GeneID" id="110087244"/>
<accession>A0ABM5FVD7</accession>
<organism evidence="1 2">
    <name type="scientific">Pogona vitticeps</name>
    <name type="common">central bearded dragon</name>
    <dbReference type="NCBI Taxonomy" id="103695"/>
    <lineage>
        <taxon>Eukaryota</taxon>
        <taxon>Metazoa</taxon>
        <taxon>Chordata</taxon>
        <taxon>Craniata</taxon>
        <taxon>Vertebrata</taxon>
        <taxon>Euteleostomi</taxon>
        <taxon>Lepidosauria</taxon>
        <taxon>Squamata</taxon>
        <taxon>Bifurcata</taxon>
        <taxon>Unidentata</taxon>
        <taxon>Episquamata</taxon>
        <taxon>Toxicofera</taxon>
        <taxon>Iguania</taxon>
        <taxon>Acrodonta</taxon>
        <taxon>Agamidae</taxon>
        <taxon>Amphibolurinae</taxon>
        <taxon>Pogona</taxon>
    </lineage>
</organism>
<gene>
    <name evidence="2" type="primary">LOC110087244</name>
</gene>
<sequence length="128" mass="15283">MESFLCCRSYKEVFECVIQELLESSSPESEIDIRPHPRLSQTLMESKTKKLLKDEIEERGFENYREIFEQYMRFGTCIKIKFKLSAHPPKKKVSLKKQRPHPKELLKIDTEFQAEQLKMELAKFNILQ</sequence>